<dbReference type="Proteomes" id="UP000823775">
    <property type="component" value="Unassembled WGS sequence"/>
</dbReference>
<feature type="transmembrane region" description="Helical" evidence="1">
    <location>
        <begin position="26"/>
        <end position="44"/>
    </location>
</feature>
<sequence>PKLRATSKSKILDFNMFLETPEKYKFFSEKIVFILVGLFLFMGLRAKHVFSVSQPVQEWCFTELRRKIRDPRRNSEEERD</sequence>
<organism evidence="2 3">
    <name type="scientific">Datura stramonium</name>
    <name type="common">Jimsonweed</name>
    <name type="synonym">Common thornapple</name>
    <dbReference type="NCBI Taxonomy" id="4076"/>
    <lineage>
        <taxon>Eukaryota</taxon>
        <taxon>Viridiplantae</taxon>
        <taxon>Streptophyta</taxon>
        <taxon>Embryophyta</taxon>
        <taxon>Tracheophyta</taxon>
        <taxon>Spermatophyta</taxon>
        <taxon>Magnoliopsida</taxon>
        <taxon>eudicotyledons</taxon>
        <taxon>Gunneridae</taxon>
        <taxon>Pentapetalae</taxon>
        <taxon>asterids</taxon>
        <taxon>lamiids</taxon>
        <taxon>Solanales</taxon>
        <taxon>Solanaceae</taxon>
        <taxon>Solanoideae</taxon>
        <taxon>Datureae</taxon>
        <taxon>Datura</taxon>
    </lineage>
</organism>
<evidence type="ECO:0000313" key="2">
    <source>
        <dbReference type="EMBL" id="MCD9646012.1"/>
    </source>
</evidence>
<feature type="non-terminal residue" evidence="2">
    <location>
        <position position="80"/>
    </location>
</feature>
<name>A0ABS8VID4_DATST</name>
<gene>
    <name evidence="2" type="ORF">HAX54_035507</name>
</gene>
<proteinExistence type="predicted"/>
<protein>
    <submittedName>
        <fullName evidence="2">Uncharacterized protein</fullName>
    </submittedName>
</protein>
<keyword evidence="1" id="KW-0472">Membrane</keyword>
<comment type="caution">
    <text evidence="2">The sequence shown here is derived from an EMBL/GenBank/DDBJ whole genome shotgun (WGS) entry which is preliminary data.</text>
</comment>
<evidence type="ECO:0000313" key="3">
    <source>
        <dbReference type="Proteomes" id="UP000823775"/>
    </source>
</evidence>
<keyword evidence="1" id="KW-1133">Transmembrane helix</keyword>
<accession>A0ABS8VID4</accession>
<evidence type="ECO:0000256" key="1">
    <source>
        <dbReference type="SAM" id="Phobius"/>
    </source>
</evidence>
<reference evidence="2 3" key="1">
    <citation type="journal article" date="2021" name="BMC Genomics">
        <title>Datura genome reveals duplications of psychoactive alkaloid biosynthetic genes and high mutation rate following tissue culture.</title>
        <authorList>
            <person name="Rajewski A."/>
            <person name="Carter-House D."/>
            <person name="Stajich J."/>
            <person name="Litt A."/>
        </authorList>
    </citation>
    <scope>NUCLEOTIDE SEQUENCE [LARGE SCALE GENOMIC DNA]</scope>
    <source>
        <strain evidence="2">AR-01</strain>
    </source>
</reference>
<dbReference type="EMBL" id="JACEIK010004638">
    <property type="protein sequence ID" value="MCD9646012.1"/>
    <property type="molecule type" value="Genomic_DNA"/>
</dbReference>
<keyword evidence="3" id="KW-1185">Reference proteome</keyword>
<feature type="non-terminal residue" evidence="2">
    <location>
        <position position="1"/>
    </location>
</feature>
<keyword evidence="1" id="KW-0812">Transmembrane</keyword>